<name>A0ACC2ZZR7_9EURO</name>
<gene>
    <name evidence="1" type="ORF">H2198_007706</name>
</gene>
<dbReference type="EMBL" id="JAPDRQ010000168">
    <property type="protein sequence ID" value="KAJ9653092.1"/>
    <property type="molecule type" value="Genomic_DNA"/>
</dbReference>
<accession>A0ACC2ZZR7</accession>
<evidence type="ECO:0000313" key="2">
    <source>
        <dbReference type="Proteomes" id="UP001172386"/>
    </source>
</evidence>
<sequence>MDKFKIFLTTQDPYGIYGPGDKLRGTANLFTPEALVVRSIRVICSAACRVHTFDQQKKLLKSATQVLFTKSVTVYERKKQESSRHLSPGDHKWNYSCALPSSNRLPPSFDYRDHDGTAEVLYVVVMRVDSSSLASDRSHCYLKFKYSPRRASFVDADEPLSQLSASLLVKRREKDKIPGWKKCIPDAIRKRLSRRDVKHESFRVVLLLPRYAAFSEHMDISIKVETVPKGLPLGGFDLTLAEVKYQLWASTRVAFDRTSRARQHLVQQESVFSVSRLSANNHWLSLRRWAPFRVQPRLYGMPLDKDSFSTVGPSFGTQNIVREYKLDIILLITAWGKNYRVTFEDNEMIVLPHEMHSLID</sequence>
<protein>
    <submittedName>
        <fullName evidence="1">Uncharacterized protein</fullName>
    </submittedName>
</protein>
<comment type="caution">
    <text evidence="1">The sequence shown here is derived from an EMBL/GenBank/DDBJ whole genome shotgun (WGS) entry which is preliminary data.</text>
</comment>
<keyword evidence="2" id="KW-1185">Reference proteome</keyword>
<reference evidence="1" key="1">
    <citation type="submission" date="2022-10" db="EMBL/GenBank/DDBJ databases">
        <title>Culturing micro-colonial fungi from biological soil crusts in the Mojave desert and describing Neophaeococcomyces mojavensis, and introducing the new genera and species Taxawa tesnikishii.</title>
        <authorList>
            <person name="Kurbessoian T."/>
            <person name="Stajich J.E."/>
        </authorList>
    </citation>
    <scope>NUCLEOTIDE SEQUENCE</scope>
    <source>
        <strain evidence="1">JES_112</strain>
    </source>
</reference>
<organism evidence="1 2">
    <name type="scientific">Neophaeococcomyces mojaviensis</name>
    <dbReference type="NCBI Taxonomy" id="3383035"/>
    <lineage>
        <taxon>Eukaryota</taxon>
        <taxon>Fungi</taxon>
        <taxon>Dikarya</taxon>
        <taxon>Ascomycota</taxon>
        <taxon>Pezizomycotina</taxon>
        <taxon>Eurotiomycetes</taxon>
        <taxon>Chaetothyriomycetidae</taxon>
        <taxon>Chaetothyriales</taxon>
        <taxon>Chaetothyriales incertae sedis</taxon>
        <taxon>Neophaeococcomyces</taxon>
    </lineage>
</organism>
<proteinExistence type="predicted"/>
<evidence type="ECO:0000313" key="1">
    <source>
        <dbReference type="EMBL" id="KAJ9653092.1"/>
    </source>
</evidence>
<dbReference type="Proteomes" id="UP001172386">
    <property type="component" value="Unassembled WGS sequence"/>
</dbReference>